<protein>
    <submittedName>
        <fullName evidence="1">Uncharacterized protein</fullName>
    </submittedName>
</protein>
<dbReference type="AlphaFoldDB" id="A0A6V7PLG5"/>
<name>A0A6V7PLG5_ANACO</name>
<organism evidence="1">
    <name type="scientific">Ananas comosus var. bracteatus</name>
    <name type="common">red pineapple</name>
    <dbReference type="NCBI Taxonomy" id="296719"/>
    <lineage>
        <taxon>Eukaryota</taxon>
        <taxon>Viridiplantae</taxon>
        <taxon>Streptophyta</taxon>
        <taxon>Embryophyta</taxon>
        <taxon>Tracheophyta</taxon>
        <taxon>Spermatophyta</taxon>
        <taxon>Magnoliopsida</taxon>
        <taxon>Liliopsida</taxon>
        <taxon>Poales</taxon>
        <taxon>Bromeliaceae</taxon>
        <taxon>Bromelioideae</taxon>
        <taxon>Ananas</taxon>
    </lineage>
</organism>
<proteinExistence type="predicted"/>
<gene>
    <name evidence="1" type="ORF">CB5_LOCUS14906</name>
</gene>
<reference evidence="1" key="1">
    <citation type="submission" date="2020-07" db="EMBL/GenBank/DDBJ databases">
        <authorList>
            <person name="Lin J."/>
        </authorList>
    </citation>
    <scope>NUCLEOTIDE SEQUENCE</scope>
</reference>
<evidence type="ECO:0000313" key="1">
    <source>
        <dbReference type="EMBL" id="CAD1831695.1"/>
    </source>
</evidence>
<accession>A0A6V7PLG5</accession>
<dbReference type="EMBL" id="LR862149">
    <property type="protein sequence ID" value="CAD1831695.1"/>
    <property type="molecule type" value="Genomic_DNA"/>
</dbReference>
<sequence>MPGGQTDSKEAKLQELLLGKSDKCRKNKGGLLCAGAKTRFQGTTGLFIDLPLRSVVVIARLAIFSGFGGPRSADWNRRLEPLITACGCHVFEQTRLISPGAFFRAPGPAFQILNMDMNSVCQLSAPDCTRIHEIVFKSDLELS</sequence>